<dbReference type="AlphaFoldDB" id="A0A2X1T2A8"/>
<gene>
    <name evidence="1" type="ORF">NCTC11227_01677</name>
</gene>
<dbReference type="RefSeq" id="WP_256594040.1">
    <property type="nucleotide sequence ID" value="NZ_CP011158.1"/>
</dbReference>
<name>A0A2X1T2A8_9GAMM</name>
<protein>
    <submittedName>
        <fullName evidence="1">Uncharacterized protein</fullName>
    </submittedName>
</protein>
<reference evidence="1 2" key="1">
    <citation type="submission" date="2018-06" db="EMBL/GenBank/DDBJ databases">
        <authorList>
            <consortium name="Pathogen Informatics"/>
            <person name="Doyle S."/>
        </authorList>
    </citation>
    <scope>NUCLEOTIDE SEQUENCE [LARGE SCALE GENOMIC DNA]</scope>
    <source>
        <strain evidence="1 2">NCTC11227</strain>
    </source>
</reference>
<dbReference type="Proteomes" id="UP000255102">
    <property type="component" value="Unassembled WGS sequence"/>
</dbReference>
<organism evidence="1 2">
    <name type="scientific">Moraxella ovis</name>
    <dbReference type="NCBI Taxonomy" id="29433"/>
    <lineage>
        <taxon>Bacteria</taxon>
        <taxon>Pseudomonadati</taxon>
        <taxon>Pseudomonadota</taxon>
        <taxon>Gammaproteobacteria</taxon>
        <taxon>Moraxellales</taxon>
        <taxon>Moraxellaceae</taxon>
        <taxon>Moraxella</taxon>
    </lineage>
</organism>
<dbReference type="EMBL" id="UGPW01000001">
    <property type="protein sequence ID" value="STY87658.1"/>
    <property type="molecule type" value="Genomic_DNA"/>
</dbReference>
<sequence>MTQPVGMGLLALLMSDCYDAVGLAQASAITNDWFVTAKMSVCL</sequence>
<evidence type="ECO:0000313" key="2">
    <source>
        <dbReference type="Proteomes" id="UP000255102"/>
    </source>
</evidence>
<proteinExistence type="predicted"/>
<evidence type="ECO:0000313" key="1">
    <source>
        <dbReference type="EMBL" id="STY87658.1"/>
    </source>
</evidence>
<accession>A0A2X1T2A8</accession>